<comment type="caution">
    <text evidence="1">The sequence shown here is derived from an EMBL/GenBank/DDBJ whole genome shotgun (WGS) entry which is preliminary data.</text>
</comment>
<keyword evidence="2" id="KW-1185">Reference proteome</keyword>
<sequence>MGQRRSRSPLSFLLLRSQSPVSATKFHVTLQFPDLPPPKPFTNCLLQSPSEINRPLFGAAVNRSICHRCHHARPSLRPKDEGEERNGTGATMIIGSCKLRGLCIPPVVLVTPLDGTLSIILNRGFLVEKFGIDPNNACLLGLGRRTLKCH</sequence>
<dbReference type="Proteomes" id="UP001632038">
    <property type="component" value="Unassembled WGS sequence"/>
</dbReference>
<evidence type="ECO:0000313" key="1">
    <source>
        <dbReference type="EMBL" id="KAL3651849.1"/>
    </source>
</evidence>
<evidence type="ECO:0000313" key="2">
    <source>
        <dbReference type="Proteomes" id="UP001632038"/>
    </source>
</evidence>
<proteinExistence type="predicted"/>
<dbReference type="EMBL" id="JAVIJP010000006">
    <property type="protein sequence ID" value="KAL3651849.1"/>
    <property type="molecule type" value="Genomic_DNA"/>
</dbReference>
<reference evidence="2" key="1">
    <citation type="journal article" date="2024" name="IScience">
        <title>Strigolactones Initiate the Formation of Haustorium-like Structures in Castilleja.</title>
        <authorList>
            <person name="Buerger M."/>
            <person name="Peterson D."/>
            <person name="Chory J."/>
        </authorList>
    </citation>
    <scope>NUCLEOTIDE SEQUENCE [LARGE SCALE GENOMIC DNA]</scope>
</reference>
<gene>
    <name evidence="1" type="ORF">CASFOL_004851</name>
</gene>
<protein>
    <submittedName>
        <fullName evidence="1">Uncharacterized protein</fullName>
    </submittedName>
</protein>
<name>A0ABD3EFB8_9LAMI</name>
<organism evidence="1 2">
    <name type="scientific">Castilleja foliolosa</name>
    <dbReference type="NCBI Taxonomy" id="1961234"/>
    <lineage>
        <taxon>Eukaryota</taxon>
        <taxon>Viridiplantae</taxon>
        <taxon>Streptophyta</taxon>
        <taxon>Embryophyta</taxon>
        <taxon>Tracheophyta</taxon>
        <taxon>Spermatophyta</taxon>
        <taxon>Magnoliopsida</taxon>
        <taxon>eudicotyledons</taxon>
        <taxon>Gunneridae</taxon>
        <taxon>Pentapetalae</taxon>
        <taxon>asterids</taxon>
        <taxon>lamiids</taxon>
        <taxon>Lamiales</taxon>
        <taxon>Orobanchaceae</taxon>
        <taxon>Pedicularideae</taxon>
        <taxon>Castillejinae</taxon>
        <taxon>Castilleja</taxon>
    </lineage>
</organism>
<dbReference type="AlphaFoldDB" id="A0ABD3EFB8"/>
<accession>A0ABD3EFB8</accession>